<dbReference type="SUPFAM" id="SSF53335">
    <property type="entry name" value="S-adenosyl-L-methionine-dependent methyltransferases"/>
    <property type="match status" value="1"/>
</dbReference>
<dbReference type="Gene3D" id="3.40.50.720">
    <property type="entry name" value="NAD(P)-binding Rossmann-like Domain"/>
    <property type="match status" value="1"/>
</dbReference>
<dbReference type="InterPro" id="IPR036291">
    <property type="entry name" value="NAD(P)-bd_dom_sf"/>
</dbReference>
<dbReference type="Gene3D" id="3.40.50.150">
    <property type="entry name" value="Vaccinia Virus protein VP39"/>
    <property type="match status" value="1"/>
</dbReference>
<proteinExistence type="predicted"/>
<dbReference type="GO" id="GO:0004312">
    <property type="term" value="F:fatty acid synthase activity"/>
    <property type="evidence" value="ECO:0007669"/>
    <property type="project" value="TreeGrafter"/>
</dbReference>
<dbReference type="InterPro" id="IPR020843">
    <property type="entry name" value="ER"/>
</dbReference>
<keyword evidence="2" id="KW-0444">Lipid biosynthesis</keyword>
<evidence type="ECO:0000256" key="4">
    <source>
        <dbReference type="ARBA" id="ARBA00022857"/>
    </source>
</evidence>
<evidence type="ECO:0000256" key="6">
    <source>
        <dbReference type="ARBA" id="ARBA00023098"/>
    </source>
</evidence>
<keyword evidence="1" id="KW-0596">Phosphopantetheine</keyword>
<sequence length="742" mass="84380">MSILFHPTAIPGRYDSMLDLVAAGGVEIRGLHTIRAPRRLTHDPPLVNEFVFQPYVDVNEDDRTWPYTPQALKDYADACLELSRQGTKRWLEQDEQELLPNKDNLIASLNLANTTVKKSAISTSLEEAKTVLDSLVKNKNGVSLPTTGLHTFLEMAFTEPYCSDFFENLRPKLHDYRFDLWDDPILTSLTTDEIVRLCLDTVADNVTTQTMTILEAGAIKSAFFRHAFPKALEEFTIKDYRYYVADKFIVEDAVKYPVKMLMFDPTEPENFPETYRETFDLLILKNVLHYQRDLDLAIIAYSEMVKPGGFILVEELVERLSLLYPVESFVTPSLNTGLGGPEGDRILGCYYSDSQWRAFFARHSFEEIIHRNNAINSSLYLLRKQQVVVTPPRIIYIDDLQFSWLDEVQARFAEIQQEPEDARLWLVATSKLSGIWGFFGCLRWEMGSEKLRCVHICNTKPESKFPEITMDSAEFKELMKKDLAYNVYRDGRWGTYRLYNIKEEARLLESPRDHVFADCYTPNDLLSLRWFDSPLKIGNQTNRQVVTGAKNIENDLCTVYYAGLNLRDILLASGTVKIDDLPEGMQCRESVLGVEFSGRDSLGRRVMGLCDPPALATSVRCSRASLWPVPEHWTLEAAATVPAAYAIAYYALIAKAKVKQGDTVLVQSGWTAIGQAAITVALSYDCEVFTLVRSSKEADMLKTICPQLKDKNMFISGDKTFQRQILVETGRKGISIILPKFN</sequence>
<keyword evidence="11" id="KW-1185">Reference proteome</keyword>
<keyword evidence="4" id="KW-0521">NADP</keyword>
<dbReference type="InterPro" id="IPR050091">
    <property type="entry name" value="PKS_NRPS_Biosynth_Enz"/>
</dbReference>
<dbReference type="InterPro" id="IPR011032">
    <property type="entry name" value="GroES-like_sf"/>
</dbReference>
<dbReference type="PANTHER" id="PTHR43775:SF7">
    <property type="entry name" value="FATTY ACID SYNTHASE"/>
    <property type="match status" value="1"/>
</dbReference>
<dbReference type="Pfam" id="PF21149">
    <property type="entry name" value="FAS_pseudo-KR"/>
    <property type="match status" value="1"/>
</dbReference>
<keyword evidence="6" id="KW-0443">Lipid metabolism</keyword>
<reference evidence="10 11" key="1">
    <citation type="journal article" date="2021" name="Elife">
        <title>Chloroplast acquisition without the gene transfer in kleptoplastic sea slugs, Plakobranchus ocellatus.</title>
        <authorList>
            <person name="Maeda T."/>
            <person name="Takahashi S."/>
            <person name="Yoshida T."/>
            <person name="Shimamura S."/>
            <person name="Takaki Y."/>
            <person name="Nagai Y."/>
            <person name="Toyoda A."/>
            <person name="Suzuki Y."/>
            <person name="Arimoto A."/>
            <person name="Ishii H."/>
            <person name="Satoh N."/>
            <person name="Nishiyama T."/>
            <person name="Hasebe M."/>
            <person name="Maruyama T."/>
            <person name="Minagawa J."/>
            <person name="Obokata J."/>
            <person name="Shigenobu S."/>
        </authorList>
    </citation>
    <scope>NUCLEOTIDE SEQUENCE [LARGE SCALE GENOMIC DNA]</scope>
</reference>
<evidence type="ECO:0000256" key="8">
    <source>
        <dbReference type="ARBA" id="ARBA00023268"/>
    </source>
</evidence>
<dbReference type="PANTHER" id="PTHR43775">
    <property type="entry name" value="FATTY ACID SYNTHASE"/>
    <property type="match status" value="1"/>
</dbReference>
<dbReference type="SUPFAM" id="SSF50129">
    <property type="entry name" value="GroES-like"/>
    <property type="match status" value="1"/>
</dbReference>
<dbReference type="EMBL" id="BLXT01003748">
    <property type="protein sequence ID" value="GFO05497.1"/>
    <property type="molecule type" value="Genomic_DNA"/>
</dbReference>
<dbReference type="Proteomes" id="UP000735302">
    <property type="component" value="Unassembled WGS sequence"/>
</dbReference>
<evidence type="ECO:0000256" key="1">
    <source>
        <dbReference type="ARBA" id="ARBA00022450"/>
    </source>
</evidence>
<organism evidence="10 11">
    <name type="scientific">Plakobranchus ocellatus</name>
    <dbReference type="NCBI Taxonomy" id="259542"/>
    <lineage>
        <taxon>Eukaryota</taxon>
        <taxon>Metazoa</taxon>
        <taxon>Spiralia</taxon>
        <taxon>Lophotrochozoa</taxon>
        <taxon>Mollusca</taxon>
        <taxon>Gastropoda</taxon>
        <taxon>Heterobranchia</taxon>
        <taxon>Euthyneura</taxon>
        <taxon>Panpulmonata</taxon>
        <taxon>Sacoglossa</taxon>
        <taxon>Placobranchoidea</taxon>
        <taxon>Plakobranchidae</taxon>
        <taxon>Plakobranchus</taxon>
    </lineage>
</organism>
<evidence type="ECO:0000313" key="10">
    <source>
        <dbReference type="EMBL" id="GFO05497.1"/>
    </source>
</evidence>
<evidence type="ECO:0000256" key="5">
    <source>
        <dbReference type="ARBA" id="ARBA00023002"/>
    </source>
</evidence>
<dbReference type="SMART" id="SM00829">
    <property type="entry name" value="PKS_ER"/>
    <property type="match status" value="1"/>
</dbReference>
<evidence type="ECO:0000313" key="11">
    <source>
        <dbReference type="Proteomes" id="UP000735302"/>
    </source>
</evidence>
<evidence type="ECO:0000256" key="3">
    <source>
        <dbReference type="ARBA" id="ARBA00022832"/>
    </source>
</evidence>
<evidence type="ECO:0000256" key="7">
    <source>
        <dbReference type="ARBA" id="ARBA00023160"/>
    </source>
</evidence>
<keyword evidence="3" id="KW-0276">Fatty acid metabolism</keyword>
<dbReference type="GO" id="GO:0016491">
    <property type="term" value="F:oxidoreductase activity"/>
    <property type="evidence" value="ECO:0007669"/>
    <property type="project" value="UniProtKB-KW"/>
</dbReference>
<keyword evidence="7" id="KW-0275">Fatty acid biosynthesis</keyword>
<feature type="domain" description="Enoyl reductase (ER)" evidence="9">
    <location>
        <begin position="523"/>
        <end position="741"/>
    </location>
</feature>
<evidence type="ECO:0000256" key="2">
    <source>
        <dbReference type="ARBA" id="ARBA00022516"/>
    </source>
</evidence>
<protein>
    <submittedName>
        <fullName evidence="10">Fatty acid synthase-like</fullName>
    </submittedName>
</protein>
<keyword evidence="8" id="KW-0511">Multifunctional enzyme</keyword>
<dbReference type="InterPro" id="IPR049391">
    <property type="entry name" value="FAS_pseudo-KR"/>
</dbReference>
<keyword evidence="5" id="KW-0560">Oxidoreductase</keyword>
<comment type="caution">
    <text evidence="10">The sequence shown here is derived from an EMBL/GenBank/DDBJ whole genome shotgun (WGS) entry which is preliminary data.</text>
</comment>
<accession>A0AAV4AE24</accession>
<dbReference type="GO" id="GO:0006633">
    <property type="term" value="P:fatty acid biosynthetic process"/>
    <property type="evidence" value="ECO:0007669"/>
    <property type="project" value="UniProtKB-KW"/>
</dbReference>
<dbReference type="InterPro" id="IPR029063">
    <property type="entry name" value="SAM-dependent_MTases_sf"/>
</dbReference>
<dbReference type="AlphaFoldDB" id="A0AAV4AE24"/>
<dbReference type="SUPFAM" id="SSF51735">
    <property type="entry name" value="NAD(P)-binding Rossmann-fold domains"/>
    <property type="match status" value="1"/>
</dbReference>
<dbReference type="Gene3D" id="3.90.180.10">
    <property type="entry name" value="Medium-chain alcohol dehydrogenases, catalytic domain"/>
    <property type="match status" value="1"/>
</dbReference>
<evidence type="ECO:0000259" key="9">
    <source>
        <dbReference type="SMART" id="SM00829"/>
    </source>
</evidence>
<name>A0AAV4AE24_9GAST</name>
<gene>
    <name evidence="10" type="ORF">PoB_003200200</name>
</gene>